<dbReference type="EMBL" id="BARW01019376">
    <property type="protein sequence ID" value="GAI94583.1"/>
    <property type="molecule type" value="Genomic_DNA"/>
</dbReference>
<feature type="region of interest" description="Disordered" evidence="1">
    <location>
        <begin position="1"/>
        <end position="56"/>
    </location>
</feature>
<protein>
    <submittedName>
        <fullName evidence="2">Uncharacterized protein</fullName>
    </submittedName>
</protein>
<comment type="caution">
    <text evidence="2">The sequence shown here is derived from an EMBL/GenBank/DDBJ whole genome shotgun (WGS) entry which is preliminary data.</text>
</comment>
<sequence>MWDEIREEDDTQREDDAERAYGNGAQREDDAEKAYGNGAQRKSLLPHDGSYELQGC</sequence>
<reference evidence="2" key="1">
    <citation type="journal article" date="2014" name="Front. Microbiol.">
        <title>High frequency of phylogenetically diverse reductive dehalogenase-homologous genes in deep subseafloor sedimentary metagenomes.</title>
        <authorList>
            <person name="Kawai M."/>
            <person name="Futagami T."/>
            <person name="Toyoda A."/>
            <person name="Takaki Y."/>
            <person name="Nishi S."/>
            <person name="Hori S."/>
            <person name="Arai W."/>
            <person name="Tsubouchi T."/>
            <person name="Morono Y."/>
            <person name="Uchiyama I."/>
            <person name="Ito T."/>
            <person name="Fujiyama A."/>
            <person name="Inagaki F."/>
            <person name="Takami H."/>
        </authorList>
    </citation>
    <scope>NUCLEOTIDE SEQUENCE</scope>
    <source>
        <strain evidence="2">Expedition CK06-06</strain>
    </source>
</reference>
<proteinExistence type="predicted"/>
<dbReference type="AlphaFoldDB" id="X1SNS3"/>
<gene>
    <name evidence="2" type="ORF">S12H4_32955</name>
</gene>
<feature type="compositionally biased region" description="Acidic residues" evidence="1">
    <location>
        <begin position="1"/>
        <end position="13"/>
    </location>
</feature>
<organism evidence="2">
    <name type="scientific">marine sediment metagenome</name>
    <dbReference type="NCBI Taxonomy" id="412755"/>
    <lineage>
        <taxon>unclassified sequences</taxon>
        <taxon>metagenomes</taxon>
        <taxon>ecological metagenomes</taxon>
    </lineage>
</organism>
<accession>X1SNS3</accession>
<evidence type="ECO:0000256" key="1">
    <source>
        <dbReference type="SAM" id="MobiDB-lite"/>
    </source>
</evidence>
<evidence type="ECO:0000313" key="2">
    <source>
        <dbReference type="EMBL" id="GAI94583.1"/>
    </source>
</evidence>
<name>X1SNS3_9ZZZZ</name>